<dbReference type="AlphaFoldDB" id="M3G9F4"/>
<proteinExistence type="predicted"/>
<keyword evidence="2 6" id="KW-0349">Heme</keyword>
<keyword evidence="4" id="KW-0249">Electron transport</keyword>
<dbReference type="Proteomes" id="UP000011770">
    <property type="component" value="Unassembled WGS sequence"/>
</dbReference>
<gene>
    <name evidence="8" type="ORF">LEP1GSC188_0173</name>
</gene>
<dbReference type="Pfam" id="PF13442">
    <property type="entry name" value="Cytochrome_CBB3"/>
    <property type="match status" value="1"/>
</dbReference>
<dbReference type="InterPro" id="IPR009056">
    <property type="entry name" value="Cyt_c-like_dom"/>
</dbReference>
<keyword evidence="3 6" id="KW-0479">Metal-binding</keyword>
<dbReference type="GO" id="GO:0020037">
    <property type="term" value="F:heme binding"/>
    <property type="evidence" value="ECO:0007669"/>
    <property type="project" value="InterPro"/>
</dbReference>
<dbReference type="InterPro" id="IPR008168">
    <property type="entry name" value="Cyt_C_IC"/>
</dbReference>
<evidence type="ECO:0000256" key="5">
    <source>
        <dbReference type="ARBA" id="ARBA00023004"/>
    </source>
</evidence>
<evidence type="ECO:0000256" key="1">
    <source>
        <dbReference type="ARBA" id="ARBA00022448"/>
    </source>
</evidence>
<evidence type="ECO:0000313" key="9">
    <source>
        <dbReference type="Proteomes" id="UP000011770"/>
    </source>
</evidence>
<evidence type="ECO:0000259" key="7">
    <source>
        <dbReference type="PROSITE" id="PS51007"/>
    </source>
</evidence>
<evidence type="ECO:0000313" key="8">
    <source>
        <dbReference type="EMBL" id="EMF82594.1"/>
    </source>
</evidence>
<evidence type="ECO:0000256" key="3">
    <source>
        <dbReference type="ARBA" id="ARBA00022723"/>
    </source>
</evidence>
<protein>
    <submittedName>
        <fullName evidence="8">Cytochrome C</fullName>
    </submittedName>
</protein>
<keyword evidence="5 6" id="KW-0408">Iron</keyword>
<accession>M3G9F4</accession>
<dbReference type="Gene3D" id="1.10.760.10">
    <property type="entry name" value="Cytochrome c-like domain"/>
    <property type="match status" value="1"/>
</dbReference>
<dbReference type="GO" id="GO:0005506">
    <property type="term" value="F:iron ion binding"/>
    <property type="evidence" value="ECO:0007669"/>
    <property type="project" value="InterPro"/>
</dbReference>
<dbReference type="GO" id="GO:0009055">
    <property type="term" value="F:electron transfer activity"/>
    <property type="evidence" value="ECO:0007669"/>
    <property type="project" value="InterPro"/>
</dbReference>
<evidence type="ECO:0000256" key="4">
    <source>
        <dbReference type="ARBA" id="ARBA00022982"/>
    </source>
</evidence>
<dbReference type="InterPro" id="IPR036909">
    <property type="entry name" value="Cyt_c-like_dom_sf"/>
</dbReference>
<comment type="caution">
    <text evidence="8">The sequence shown here is derived from an EMBL/GenBank/DDBJ whole genome shotgun (WGS) entry which is preliminary data.</text>
</comment>
<dbReference type="SUPFAM" id="SSF46626">
    <property type="entry name" value="Cytochrome c"/>
    <property type="match status" value="1"/>
</dbReference>
<organism evidence="8 9">
    <name type="scientific">Leptospira weilii serovar Topaz str. LT2116</name>
    <dbReference type="NCBI Taxonomy" id="1088540"/>
    <lineage>
        <taxon>Bacteria</taxon>
        <taxon>Pseudomonadati</taxon>
        <taxon>Spirochaetota</taxon>
        <taxon>Spirochaetia</taxon>
        <taxon>Leptospirales</taxon>
        <taxon>Leptospiraceae</taxon>
        <taxon>Leptospira</taxon>
    </lineage>
</organism>
<reference evidence="8 9" key="1">
    <citation type="submission" date="2013-01" db="EMBL/GenBank/DDBJ databases">
        <authorList>
            <person name="Harkins D.M."/>
            <person name="Durkin A.S."/>
            <person name="Brinkac L.M."/>
            <person name="Haft D.H."/>
            <person name="Selengut J.D."/>
            <person name="Sanka R."/>
            <person name="DePew J."/>
            <person name="Purushe J."/>
            <person name="Tulsiani S.M."/>
            <person name="Graham G.C."/>
            <person name="Burns M.-A."/>
            <person name="Dohnt M.F."/>
            <person name="Smythe L.D."/>
            <person name="McKay D.B."/>
            <person name="Craig S.B."/>
            <person name="Vinetz J.M."/>
            <person name="Sutton G.G."/>
            <person name="Nierman W.C."/>
            <person name="Fouts D.E."/>
        </authorList>
    </citation>
    <scope>NUCLEOTIDE SEQUENCE [LARGE SCALE GENOMIC DNA]</scope>
    <source>
        <strain evidence="8 9">LT2116</strain>
    </source>
</reference>
<name>M3G9F4_9LEPT</name>
<evidence type="ECO:0000256" key="6">
    <source>
        <dbReference type="PROSITE-ProRule" id="PRU00433"/>
    </source>
</evidence>
<keyword evidence="1" id="KW-0813">Transport</keyword>
<feature type="domain" description="Cytochrome c" evidence="7">
    <location>
        <begin position="31"/>
        <end position="119"/>
    </location>
</feature>
<sequence>MYNDEKIFKNYNYFSFFESTFSLTALDSMEKSAVRGSIVFRTYCVLCHGEAADGKGRLATGKVPPPANLTITKLTNAQKEEIIKRGGIGVNRSPFMPPWKEELSEEQIKDVISYINFLSKSK</sequence>
<dbReference type="EMBL" id="AHOR02000019">
    <property type="protein sequence ID" value="EMF82594.1"/>
    <property type="molecule type" value="Genomic_DNA"/>
</dbReference>
<evidence type="ECO:0000256" key="2">
    <source>
        <dbReference type="ARBA" id="ARBA00022617"/>
    </source>
</evidence>
<dbReference type="PRINTS" id="PR00605">
    <property type="entry name" value="CYTCHROMECIC"/>
</dbReference>
<dbReference type="PROSITE" id="PS51007">
    <property type="entry name" value="CYTC"/>
    <property type="match status" value="1"/>
</dbReference>